<feature type="transmembrane region" description="Helical" evidence="1">
    <location>
        <begin position="9"/>
        <end position="31"/>
    </location>
</feature>
<keyword evidence="1" id="KW-0472">Membrane</keyword>
<dbReference type="InterPro" id="IPR055407">
    <property type="entry name" value="TraM_C"/>
</dbReference>
<keyword evidence="4" id="KW-1185">Reference proteome</keyword>
<dbReference type="Proteomes" id="UP000829517">
    <property type="component" value="Unassembled WGS sequence"/>
</dbReference>
<evidence type="ECO:0000256" key="1">
    <source>
        <dbReference type="SAM" id="Phobius"/>
    </source>
</evidence>
<sequence>MKIDKKKILFAAMIGAIVLFIIGYGIFVLGADKETDKALDQTVVPELGETEEQYENRLKAVDQLKEKKKSDAPSIYDESLLDSTGLYDSELKEKQKERMVDSIYNRGRIDYTAKGYRKRKRIESKDTTVAFKKRDMDALDKNQKDFFKVRKAILESIPPKSYTQPVIHAVVHDAQTVKTNSRLELRLIGEAIINDKKIPKNTLIYGFVKLKKNRVMIRITNINHQPVHLKAYDLQDGNEGIYIENSIRAELTRQMTDDMIQDINIAGVPQIRGLKNVFRRDNRNVKNTIYNHYQLILKPVQQ</sequence>
<organism evidence="3 4">
    <name type="scientific">Joostella atrarenae</name>
    <dbReference type="NCBI Taxonomy" id="679257"/>
    <lineage>
        <taxon>Bacteria</taxon>
        <taxon>Pseudomonadati</taxon>
        <taxon>Bacteroidota</taxon>
        <taxon>Flavobacteriia</taxon>
        <taxon>Flavobacteriales</taxon>
        <taxon>Flavobacteriaceae</taxon>
        <taxon>Joostella</taxon>
    </lineage>
</organism>
<dbReference type="RefSeq" id="WP_236960766.1">
    <property type="nucleotide sequence ID" value="NZ_JAETXX010000017.1"/>
</dbReference>
<evidence type="ECO:0000259" key="2">
    <source>
        <dbReference type="Pfam" id="PF12508"/>
    </source>
</evidence>
<keyword evidence="1" id="KW-0812">Transmembrane</keyword>
<proteinExistence type="predicted"/>
<keyword evidence="1" id="KW-1133">Transmembrane helix</keyword>
<accession>A0ABS9J7I4</accession>
<name>A0ABS9J7I4_9FLAO</name>
<evidence type="ECO:0000313" key="4">
    <source>
        <dbReference type="Proteomes" id="UP000829517"/>
    </source>
</evidence>
<reference evidence="3 4" key="1">
    <citation type="submission" date="2021-01" db="EMBL/GenBank/DDBJ databases">
        <title>Genome sequencing of Joostella atrarenae M1-2 (= KCTC 23194).</title>
        <authorList>
            <person name="Zakaria M.R."/>
            <person name="Lam M.Q."/>
            <person name="Chong C.S."/>
        </authorList>
    </citation>
    <scope>NUCLEOTIDE SEQUENCE [LARGE SCALE GENOMIC DNA]</scope>
    <source>
        <strain evidence="3 4">M1-2</strain>
    </source>
</reference>
<gene>
    <name evidence="3" type="primary">traM</name>
    <name evidence="3" type="ORF">JM658_16220</name>
</gene>
<evidence type="ECO:0000313" key="3">
    <source>
        <dbReference type="EMBL" id="MCF8716377.1"/>
    </source>
</evidence>
<protein>
    <submittedName>
        <fullName evidence="3">Conjugative transposon protein TraM</fullName>
    </submittedName>
</protein>
<feature type="domain" description="Conjugative transposon TraM C-terminal" evidence="2">
    <location>
        <begin position="167"/>
        <end position="298"/>
    </location>
</feature>
<dbReference type="Pfam" id="PF12508">
    <property type="entry name" value="Transposon_TraM"/>
    <property type="match status" value="1"/>
</dbReference>
<comment type="caution">
    <text evidence="3">The sequence shown here is derived from an EMBL/GenBank/DDBJ whole genome shotgun (WGS) entry which is preliminary data.</text>
</comment>
<dbReference type="EMBL" id="JAETXX010000017">
    <property type="protein sequence ID" value="MCF8716377.1"/>
    <property type="molecule type" value="Genomic_DNA"/>
</dbReference>